<sequence length="264" mass="30529">MDNNYQTNVKHMPLPYFEVDEKLNVLARSDKSVELFNQINNFLDIVDLESREKAVKFLSKPYGKEIELVLTTAHSPYSLFSCSICWNEGIGYLLCVEQTEKIKELEDRIEKQCNRLAETNYELLTQKEHLEQSLKRILELSANFIKLSESVGLVPLTGELHPDLFEENHITLTNIAHEGRISVMFFDFCSVDKLSEDGINAFSQLIHSLSLIGVTCYVIGLKAEHAFYLKNKNLNQNTYFMRNLDEIIQIDHEYYPPKNSILLN</sequence>
<gene>
    <name evidence="2" type="ORF">J2X07_001396</name>
</gene>
<keyword evidence="1" id="KW-0175">Coiled coil</keyword>
<dbReference type="EMBL" id="JAVDWA010000002">
    <property type="protein sequence ID" value="MDR7072419.1"/>
    <property type="molecule type" value="Genomic_DNA"/>
</dbReference>
<dbReference type="SUPFAM" id="SSF52091">
    <property type="entry name" value="SpoIIaa-like"/>
    <property type="match status" value="1"/>
</dbReference>
<accession>A0ABU1TYY4</accession>
<keyword evidence="3" id="KW-1185">Reference proteome</keyword>
<name>A0ABU1TYY4_9BACL</name>
<organism evidence="2 3">
    <name type="scientific">Fictibacillus barbaricus</name>
    <dbReference type="NCBI Taxonomy" id="182136"/>
    <lineage>
        <taxon>Bacteria</taxon>
        <taxon>Bacillati</taxon>
        <taxon>Bacillota</taxon>
        <taxon>Bacilli</taxon>
        <taxon>Bacillales</taxon>
        <taxon>Fictibacillaceae</taxon>
        <taxon>Fictibacillus</taxon>
    </lineage>
</organism>
<dbReference type="RefSeq" id="WP_310257722.1">
    <property type="nucleotide sequence ID" value="NZ_JAVDWA010000002.1"/>
</dbReference>
<protein>
    <submittedName>
        <fullName evidence="2">RsbT co-antagonist protein RsbR</fullName>
    </submittedName>
</protein>
<dbReference type="InterPro" id="IPR036513">
    <property type="entry name" value="STAS_dom_sf"/>
</dbReference>
<dbReference type="Gene3D" id="3.30.750.24">
    <property type="entry name" value="STAS domain"/>
    <property type="match status" value="1"/>
</dbReference>
<evidence type="ECO:0000313" key="2">
    <source>
        <dbReference type="EMBL" id="MDR7072419.1"/>
    </source>
</evidence>
<reference evidence="2 3" key="1">
    <citation type="submission" date="2023-07" db="EMBL/GenBank/DDBJ databases">
        <title>Sorghum-associated microbial communities from plants grown in Nebraska, USA.</title>
        <authorList>
            <person name="Schachtman D."/>
        </authorList>
    </citation>
    <scope>NUCLEOTIDE SEQUENCE [LARGE SCALE GENOMIC DNA]</scope>
    <source>
        <strain evidence="2 3">BE211</strain>
    </source>
</reference>
<dbReference type="Proteomes" id="UP001258181">
    <property type="component" value="Unassembled WGS sequence"/>
</dbReference>
<evidence type="ECO:0000256" key="1">
    <source>
        <dbReference type="SAM" id="Coils"/>
    </source>
</evidence>
<feature type="coiled-coil region" evidence="1">
    <location>
        <begin position="95"/>
        <end position="122"/>
    </location>
</feature>
<proteinExistence type="predicted"/>
<comment type="caution">
    <text evidence="2">The sequence shown here is derived from an EMBL/GenBank/DDBJ whole genome shotgun (WGS) entry which is preliminary data.</text>
</comment>
<evidence type="ECO:0000313" key="3">
    <source>
        <dbReference type="Proteomes" id="UP001258181"/>
    </source>
</evidence>